<name>A0A183JXQ1_9TREM</name>
<organism evidence="3">
    <name type="scientific">Schistosoma curassoni</name>
    <dbReference type="NCBI Taxonomy" id="6186"/>
    <lineage>
        <taxon>Eukaryota</taxon>
        <taxon>Metazoa</taxon>
        <taxon>Spiralia</taxon>
        <taxon>Lophotrochozoa</taxon>
        <taxon>Platyhelminthes</taxon>
        <taxon>Trematoda</taxon>
        <taxon>Digenea</taxon>
        <taxon>Strigeidida</taxon>
        <taxon>Schistosomatoidea</taxon>
        <taxon>Schistosomatidae</taxon>
        <taxon>Schistosoma</taxon>
    </lineage>
</organism>
<dbReference type="WBParaSite" id="SCUD_0000749901-mRNA-1">
    <property type="protein sequence ID" value="SCUD_0000749901-mRNA-1"/>
    <property type="gene ID" value="SCUD_0000749901"/>
</dbReference>
<proteinExistence type="predicted"/>
<sequence>MPFVPLGSWSPCASLVCNQGFRTLLGESSISTNSVKALDIRFLSSQFRKKYLLRKKWSNVRRCSPMAAGDQRLVHMPFVPSVYWSPCAPLVWNQGFPTPLGGLSTSTNPIKERGSE</sequence>
<protein>
    <submittedName>
        <fullName evidence="3">Secreted protein</fullName>
    </submittedName>
</protein>
<dbReference type="AlphaFoldDB" id="A0A183JXQ1"/>
<reference evidence="3" key="1">
    <citation type="submission" date="2016-06" db="UniProtKB">
        <authorList>
            <consortium name="WormBaseParasite"/>
        </authorList>
    </citation>
    <scope>IDENTIFICATION</scope>
</reference>
<evidence type="ECO:0000313" key="3">
    <source>
        <dbReference type="WBParaSite" id="SCUD_0000749901-mRNA-1"/>
    </source>
</evidence>
<keyword evidence="2" id="KW-1185">Reference proteome</keyword>
<gene>
    <name evidence="1" type="ORF">SCUD_LOCUS7499</name>
</gene>
<accession>A0A183JXQ1</accession>
<dbReference type="Proteomes" id="UP000279833">
    <property type="component" value="Unassembled WGS sequence"/>
</dbReference>
<evidence type="ECO:0000313" key="2">
    <source>
        <dbReference type="Proteomes" id="UP000279833"/>
    </source>
</evidence>
<dbReference type="EMBL" id="UZAK01032366">
    <property type="protein sequence ID" value="VDP26488.1"/>
    <property type="molecule type" value="Genomic_DNA"/>
</dbReference>
<reference evidence="1 2" key="2">
    <citation type="submission" date="2018-11" db="EMBL/GenBank/DDBJ databases">
        <authorList>
            <consortium name="Pathogen Informatics"/>
        </authorList>
    </citation>
    <scope>NUCLEOTIDE SEQUENCE [LARGE SCALE GENOMIC DNA]</scope>
    <source>
        <strain evidence="1">Dakar</strain>
        <strain evidence="2">Dakar, Senegal</strain>
    </source>
</reference>
<evidence type="ECO:0000313" key="1">
    <source>
        <dbReference type="EMBL" id="VDP26488.1"/>
    </source>
</evidence>